<dbReference type="OMA" id="VEFRFGM"/>
<feature type="transmembrane region" description="Helical" evidence="12">
    <location>
        <begin position="46"/>
        <end position="64"/>
    </location>
</feature>
<feature type="transmembrane region" description="Helical" evidence="12">
    <location>
        <begin position="168"/>
        <end position="186"/>
    </location>
</feature>
<keyword evidence="14" id="KW-1185">Reference proteome</keyword>
<evidence type="ECO:0000256" key="5">
    <source>
        <dbReference type="ARBA" id="ARBA00022475"/>
    </source>
</evidence>
<reference evidence="13 14" key="1">
    <citation type="journal article" date="2007" name="Nature">
        <title>Evolution of genes and genomes on the Drosophila phylogeny.</title>
        <authorList>
            <consortium name="Drosophila 12 Genomes Consortium"/>
            <person name="Clark A.G."/>
            <person name="Eisen M.B."/>
            <person name="Smith D.R."/>
            <person name="Bergman C.M."/>
            <person name="Oliver B."/>
            <person name="Markow T.A."/>
            <person name="Kaufman T.C."/>
            <person name="Kellis M."/>
            <person name="Gelbart W."/>
            <person name="Iyer V.N."/>
            <person name="Pollard D.A."/>
            <person name="Sackton T.B."/>
            <person name="Larracuente A.M."/>
            <person name="Singh N.D."/>
            <person name="Abad J.P."/>
            <person name="Abt D.N."/>
            <person name="Adryan B."/>
            <person name="Aguade M."/>
            <person name="Akashi H."/>
            <person name="Anderson W.W."/>
            <person name="Aquadro C.F."/>
            <person name="Ardell D.H."/>
            <person name="Arguello R."/>
            <person name="Artieri C.G."/>
            <person name="Barbash D.A."/>
            <person name="Barker D."/>
            <person name="Barsanti P."/>
            <person name="Batterham P."/>
            <person name="Batzoglou S."/>
            <person name="Begun D."/>
            <person name="Bhutkar A."/>
            <person name="Blanco E."/>
            <person name="Bosak S.A."/>
            <person name="Bradley R.K."/>
            <person name="Brand A.D."/>
            <person name="Brent M.R."/>
            <person name="Brooks A.N."/>
            <person name="Brown R.H."/>
            <person name="Butlin R.K."/>
            <person name="Caggese C."/>
            <person name="Calvi B.R."/>
            <person name="Bernardo de Carvalho A."/>
            <person name="Caspi A."/>
            <person name="Castrezana S."/>
            <person name="Celniker S.E."/>
            <person name="Chang J.L."/>
            <person name="Chapple C."/>
            <person name="Chatterji S."/>
            <person name="Chinwalla A."/>
            <person name="Civetta A."/>
            <person name="Clifton S.W."/>
            <person name="Comeron J.M."/>
            <person name="Costello J.C."/>
            <person name="Coyne J.A."/>
            <person name="Daub J."/>
            <person name="David R.G."/>
            <person name="Delcher A.L."/>
            <person name="Delehaunty K."/>
            <person name="Do C.B."/>
            <person name="Ebling H."/>
            <person name="Edwards K."/>
            <person name="Eickbush T."/>
            <person name="Evans J.D."/>
            <person name="Filipski A."/>
            <person name="Findeiss S."/>
            <person name="Freyhult E."/>
            <person name="Fulton L."/>
            <person name="Fulton R."/>
            <person name="Garcia A.C."/>
            <person name="Gardiner A."/>
            <person name="Garfield D.A."/>
            <person name="Garvin B.E."/>
            <person name="Gibson G."/>
            <person name="Gilbert D."/>
            <person name="Gnerre S."/>
            <person name="Godfrey J."/>
            <person name="Good R."/>
            <person name="Gotea V."/>
            <person name="Gravely B."/>
            <person name="Greenberg A.J."/>
            <person name="Griffiths-Jones S."/>
            <person name="Gross S."/>
            <person name="Guigo R."/>
            <person name="Gustafson E.A."/>
            <person name="Haerty W."/>
            <person name="Hahn M.W."/>
            <person name="Halligan D.L."/>
            <person name="Halpern A.L."/>
            <person name="Halter G.M."/>
            <person name="Han M.V."/>
            <person name="Heger A."/>
            <person name="Hillier L."/>
            <person name="Hinrichs A.S."/>
            <person name="Holmes I."/>
            <person name="Hoskins R.A."/>
            <person name="Hubisz M.J."/>
            <person name="Hultmark D."/>
            <person name="Huntley M.A."/>
            <person name="Jaffe D.B."/>
            <person name="Jagadeeshan S."/>
            <person name="Jeck W.R."/>
            <person name="Johnson J."/>
            <person name="Jones C.D."/>
            <person name="Jordan W.C."/>
            <person name="Karpen G.H."/>
            <person name="Kataoka E."/>
            <person name="Keightley P.D."/>
            <person name="Kheradpour P."/>
            <person name="Kirkness E.F."/>
            <person name="Koerich L.B."/>
            <person name="Kristiansen K."/>
            <person name="Kudrna D."/>
            <person name="Kulathinal R.J."/>
            <person name="Kumar S."/>
            <person name="Kwok R."/>
            <person name="Lander E."/>
            <person name="Langley C.H."/>
            <person name="Lapoint R."/>
            <person name="Lazzaro B.P."/>
            <person name="Lee S.J."/>
            <person name="Levesque L."/>
            <person name="Li R."/>
            <person name="Lin C.F."/>
            <person name="Lin M.F."/>
            <person name="Lindblad-Toh K."/>
            <person name="Llopart A."/>
            <person name="Long M."/>
            <person name="Low L."/>
            <person name="Lozovsky E."/>
            <person name="Lu J."/>
            <person name="Luo M."/>
            <person name="Machado C.A."/>
            <person name="Makalowski W."/>
            <person name="Marzo M."/>
            <person name="Matsuda M."/>
            <person name="Matzkin L."/>
            <person name="McAllister B."/>
            <person name="McBride C.S."/>
            <person name="McKernan B."/>
            <person name="McKernan K."/>
            <person name="Mendez-Lago M."/>
            <person name="Minx P."/>
            <person name="Mollenhauer M.U."/>
            <person name="Montooth K."/>
            <person name="Mount S.M."/>
            <person name="Mu X."/>
            <person name="Myers E."/>
            <person name="Negre B."/>
            <person name="Newfeld S."/>
            <person name="Nielsen R."/>
            <person name="Noor M.A."/>
            <person name="O'Grady P."/>
            <person name="Pachter L."/>
            <person name="Papaceit M."/>
            <person name="Parisi M.J."/>
            <person name="Parisi M."/>
            <person name="Parts L."/>
            <person name="Pedersen J.S."/>
            <person name="Pesole G."/>
            <person name="Phillippy A.M."/>
            <person name="Ponting C.P."/>
            <person name="Pop M."/>
            <person name="Porcelli D."/>
            <person name="Powell J.R."/>
            <person name="Prohaska S."/>
            <person name="Pruitt K."/>
            <person name="Puig M."/>
            <person name="Quesneville H."/>
            <person name="Ram K.R."/>
            <person name="Rand D."/>
            <person name="Rasmussen M.D."/>
            <person name="Reed L.K."/>
            <person name="Reenan R."/>
            <person name="Reily A."/>
            <person name="Remington K.A."/>
            <person name="Rieger T.T."/>
            <person name="Ritchie M.G."/>
            <person name="Robin C."/>
            <person name="Rogers Y.H."/>
            <person name="Rohde C."/>
            <person name="Rozas J."/>
            <person name="Rubenfield M.J."/>
            <person name="Ruiz A."/>
            <person name="Russo S."/>
            <person name="Salzberg S.L."/>
            <person name="Sanchez-Gracia A."/>
            <person name="Saranga D.J."/>
            <person name="Sato H."/>
            <person name="Schaeffer S.W."/>
            <person name="Schatz M.C."/>
            <person name="Schlenke T."/>
            <person name="Schwartz R."/>
            <person name="Segarra C."/>
            <person name="Singh R.S."/>
            <person name="Sirot L."/>
            <person name="Sirota M."/>
            <person name="Sisneros N.B."/>
            <person name="Smith C.D."/>
            <person name="Smith T.F."/>
            <person name="Spieth J."/>
            <person name="Stage D.E."/>
            <person name="Stark A."/>
            <person name="Stephan W."/>
            <person name="Strausberg R.L."/>
            <person name="Strempel S."/>
            <person name="Sturgill D."/>
            <person name="Sutton G."/>
            <person name="Sutton G.G."/>
            <person name="Tao W."/>
            <person name="Teichmann S."/>
            <person name="Tobari Y.N."/>
            <person name="Tomimura Y."/>
            <person name="Tsolas J.M."/>
            <person name="Valente V.L."/>
            <person name="Venter E."/>
            <person name="Venter J.C."/>
            <person name="Vicario S."/>
            <person name="Vieira F.G."/>
            <person name="Vilella A.J."/>
            <person name="Villasante A."/>
            <person name="Walenz B."/>
            <person name="Wang J."/>
            <person name="Wasserman M."/>
            <person name="Watts T."/>
            <person name="Wilson D."/>
            <person name="Wilson R.K."/>
            <person name="Wing R.A."/>
            <person name="Wolfner M.F."/>
            <person name="Wong A."/>
            <person name="Wong G.K."/>
            <person name="Wu C.I."/>
            <person name="Wu G."/>
            <person name="Yamamoto D."/>
            <person name="Yang H.P."/>
            <person name="Yang S.P."/>
            <person name="Yorke J.A."/>
            <person name="Yoshida K."/>
            <person name="Zdobnov E."/>
            <person name="Zhang P."/>
            <person name="Zhang Y."/>
            <person name="Zimin A.V."/>
            <person name="Baldwin J."/>
            <person name="Abdouelleil A."/>
            <person name="Abdulkadir J."/>
            <person name="Abebe A."/>
            <person name="Abera B."/>
            <person name="Abreu J."/>
            <person name="Acer S.C."/>
            <person name="Aftuck L."/>
            <person name="Alexander A."/>
            <person name="An P."/>
            <person name="Anderson E."/>
            <person name="Anderson S."/>
            <person name="Arachi H."/>
            <person name="Azer M."/>
            <person name="Bachantsang P."/>
            <person name="Barry A."/>
            <person name="Bayul T."/>
            <person name="Berlin A."/>
            <person name="Bessette D."/>
            <person name="Bloom T."/>
            <person name="Blye J."/>
            <person name="Boguslavskiy L."/>
            <person name="Bonnet C."/>
            <person name="Boukhgalter B."/>
            <person name="Bourzgui I."/>
            <person name="Brown A."/>
            <person name="Cahill P."/>
            <person name="Channer S."/>
            <person name="Cheshatsang Y."/>
            <person name="Chuda L."/>
            <person name="Citroen M."/>
            <person name="Collymore A."/>
            <person name="Cooke P."/>
            <person name="Costello M."/>
            <person name="D'Aco K."/>
            <person name="Daza R."/>
            <person name="De Haan G."/>
            <person name="DeGray S."/>
            <person name="DeMaso C."/>
            <person name="Dhargay N."/>
            <person name="Dooley K."/>
            <person name="Dooley E."/>
            <person name="Doricent M."/>
            <person name="Dorje P."/>
            <person name="Dorjee K."/>
            <person name="Dupes A."/>
            <person name="Elong R."/>
            <person name="Falk J."/>
            <person name="Farina A."/>
            <person name="Faro S."/>
            <person name="Ferguson D."/>
            <person name="Fisher S."/>
            <person name="Foley C.D."/>
            <person name="Franke A."/>
            <person name="Friedrich D."/>
            <person name="Gadbois L."/>
            <person name="Gearin G."/>
            <person name="Gearin C.R."/>
            <person name="Giannoukos G."/>
            <person name="Goode T."/>
            <person name="Graham J."/>
            <person name="Grandbois E."/>
            <person name="Grewal S."/>
            <person name="Gyaltsen K."/>
            <person name="Hafez N."/>
            <person name="Hagos B."/>
            <person name="Hall J."/>
            <person name="Henson C."/>
            <person name="Hollinger A."/>
            <person name="Honan T."/>
            <person name="Huard M.D."/>
            <person name="Hughes L."/>
            <person name="Hurhula B."/>
            <person name="Husby M.E."/>
            <person name="Kamat A."/>
            <person name="Kanga B."/>
            <person name="Kashin S."/>
            <person name="Khazanovich D."/>
            <person name="Kisner P."/>
            <person name="Lance K."/>
            <person name="Lara M."/>
            <person name="Lee W."/>
            <person name="Lennon N."/>
            <person name="Letendre F."/>
            <person name="LeVine R."/>
            <person name="Lipovsky A."/>
            <person name="Liu X."/>
            <person name="Liu J."/>
            <person name="Liu S."/>
            <person name="Lokyitsang T."/>
            <person name="Lokyitsang Y."/>
            <person name="Lubonja R."/>
            <person name="Lui A."/>
            <person name="MacDonald P."/>
            <person name="Magnisalis V."/>
            <person name="Maru K."/>
            <person name="Matthews C."/>
            <person name="McCusker W."/>
            <person name="McDonough S."/>
            <person name="Mehta T."/>
            <person name="Meldrim J."/>
            <person name="Meneus L."/>
            <person name="Mihai O."/>
            <person name="Mihalev A."/>
            <person name="Mihova T."/>
            <person name="Mittelman R."/>
            <person name="Mlenga V."/>
            <person name="Montmayeur A."/>
            <person name="Mulrain L."/>
            <person name="Navidi A."/>
            <person name="Naylor J."/>
            <person name="Negash T."/>
            <person name="Nguyen T."/>
            <person name="Nguyen N."/>
            <person name="Nicol R."/>
            <person name="Norbu C."/>
            <person name="Norbu N."/>
            <person name="Novod N."/>
            <person name="O'Neill B."/>
            <person name="Osman S."/>
            <person name="Markiewicz E."/>
            <person name="Oyono O.L."/>
            <person name="Patti C."/>
            <person name="Phunkhang P."/>
            <person name="Pierre F."/>
            <person name="Priest M."/>
            <person name="Raghuraman S."/>
            <person name="Rege F."/>
            <person name="Reyes R."/>
            <person name="Rise C."/>
            <person name="Rogov P."/>
            <person name="Ross K."/>
            <person name="Ryan E."/>
            <person name="Settipalli S."/>
            <person name="Shea T."/>
            <person name="Sherpa N."/>
            <person name="Shi L."/>
            <person name="Shih D."/>
            <person name="Sparrow T."/>
            <person name="Spaulding J."/>
            <person name="Stalker J."/>
            <person name="Stange-Thomann N."/>
            <person name="Stavropoulos S."/>
            <person name="Stone C."/>
            <person name="Strader C."/>
            <person name="Tesfaye S."/>
            <person name="Thomson T."/>
            <person name="Thoulutsang Y."/>
            <person name="Thoulutsang D."/>
            <person name="Topham K."/>
            <person name="Topping I."/>
            <person name="Tsamla T."/>
            <person name="Vassiliev H."/>
            <person name="Vo A."/>
            <person name="Wangchuk T."/>
            <person name="Wangdi T."/>
            <person name="Weiand M."/>
            <person name="Wilkinson J."/>
            <person name="Wilson A."/>
            <person name="Yadav S."/>
            <person name="Young G."/>
            <person name="Yu Q."/>
            <person name="Zembek L."/>
            <person name="Zhong D."/>
            <person name="Zimmer A."/>
            <person name="Zwirko Z."/>
            <person name="Jaffe D.B."/>
            <person name="Alvarez P."/>
            <person name="Brockman W."/>
            <person name="Butler J."/>
            <person name="Chin C."/>
            <person name="Gnerre S."/>
            <person name="Grabherr M."/>
            <person name="Kleber M."/>
            <person name="Mauceli E."/>
            <person name="MacCallum I."/>
        </authorList>
    </citation>
    <scope>NUCLEOTIDE SEQUENCE [LARGE SCALE GENOMIC DNA]</scope>
    <source>
        <strain evidence="14">Tucson 15287-2541.00</strain>
    </source>
</reference>
<evidence type="ECO:0000313" key="13">
    <source>
        <dbReference type="EMBL" id="EDV97719.1"/>
    </source>
</evidence>
<organism evidence="14">
    <name type="scientific">Drosophila grimshawi</name>
    <name type="common">Hawaiian fruit fly</name>
    <name type="synonym">Idiomyia grimshawi</name>
    <dbReference type="NCBI Taxonomy" id="7222"/>
    <lineage>
        <taxon>Eukaryota</taxon>
        <taxon>Metazoa</taxon>
        <taxon>Ecdysozoa</taxon>
        <taxon>Arthropoda</taxon>
        <taxon>Hexapoda</taxon>
        <taxon>Insecta</taxon>
        <taxon>Pterygota</taxon>
        <taxon>Neoptera</taxon>
        <taxon>Endopterygota</taxon>
        <taxon>Diptera</taxon>
        <taxon>Brachycera</taxon>
        <taxon>Muscomorpha</taxon>
        <taxon>Ephydroidea</taxon>
        <taxon>Drosophilidae</taxon>
        <taxon>Drosophila</taxon>
        <taxon>Hawaiian Drosophila</taxon>
    </lineage>
</organism>
<dbReference type="OrthoDB" id="409725at2759"/>
<dbReference type="PhylomeDB" id="B4IZ11"/>
<keyword evidence="8" id="KW-0677">Repeat</keyword>
<feature type="transmembrane region" description="Helical" evidence="12">
    <location>
        <begin position="192"/>
        <end position="212"/>
    </location>
</feature>
<feature type="transmembrane region" description="Helical" evidence="12">
    <location>
        <begin position="107"/>
        <end position="123"/>
    </location>
</feature>
<protein>
    <recommendedName>
        <fullName evidence="12">Sugar transporter SWEET</fullName>
    </recommendedName>
</protein>
<evidence type="ECO:0000256" key="3">
    <source>
        <dbReference type="ARBA" id="ARBA00007809"/>
    </source>
</evidence>
<dbReference type="PANTHER" id="PTHR10791:SF5">
    <property type="entry name" value="SUGAR TRANSPORTER SWEET"/>
    <property type="match status" value="1"/>
</dbReference>
<feature type="transmembrane region" description="Helical" evidence="12">
    <location>
        <begin position="135"/>
        <end position="156"/>
    </location>
</feature>
<proteinExistence type="inferred from homology"/>
<evidence type="ECO:0000256" key="11">
    <source>
        <dbReference type="ARBA" id="ARBA00023136"/>
    </source>
</evidence>
<feature type="transmembrane region" description="Helical" evidence="12">
    <location>
        <begin position="15"/>
        <end position="34"/>
    </location>
</feature>
<dbReference type="Gene3D" id="1.20.1280.290">
    <property type="match status" value="2"/>
</dbReference>
<dbReference type="EMBL" id="CH916366">
    <property type="protein sequence ID" value="EDV97719.1"/>
    <property type="molecule type" value="Genomic_DNA"/>
</dbReference>
<dbReference type="KEGG" id="dgr:6556957"/>
<evidence type="ECO:0000256" key="12">
    <source>
        <dbReference type="RuleBase" id="RU910715"/>
    </source>
</evidence>
<evidence type="ECO:0000256" key="2">
    <source>
        <dbReference type="ARBA" id="ARBA00004653"/>
    </source>
</evidence>
<dbReference type="HOGENOM" id="CLU_048643_3_3_1"/>
<evidence type="ECO:0000256" key="1">
    <source>
        <dbReference type="ARBA" id="ARBA00004651"/>
    </source>
</evidence>
<dbReference type="GO" id="GO:0051119">
    <property type="term" value="F:sugar transmembrane transporter activity"/>
    <property type="evidence" value="ECO:0007669"/>
    <property type="project" value="InterPro"/>
</dbReference>
<sequence length="232" mass="25803">MDGISDLLEPYSETIGKIAGTITTLQFLSGIALLNDIRKKQSSDVYPVEPFLGGIVLTVLSVKLGQVMGDQPMMKVNIIGFAINTVFMVGFYYYASGERKTQIWAKIGYVSLFLMSCIAYANFEDPKQVEFRLGMIITGILVWLVGSPLLNIPNVIKNKSTEGMPFPIIFAGQLVVTAWMFYAFSIRNHVMVWQNLLIFVLGGIQLSMFVLYPNTPVKKQPPSGKKSSKKNN</sequence>
<evidence type="ECO:0000256" key="9">
    <source>
        <dbReference type="ARBA" id="ARBA00022989"/>
    </source>
</evidence>
<dbReference type="eggNOG" id="KOG1623">
    <property type="taxonomic scope" value="Eukaryota"/>
</dbReference>
<dbReference type="Proteomes" id="UP000001070">
    <property type="component" value="Unassembled WGS sequence"/>
</dbReference>
<gene>
    <name evidence="13" type="primary">Dgri\GH14541</name>
    <name evidence="13" type="ORF">Dgri_GH14541</name>
</gene>
<dbReference type="Pfam" id="PF03083">
    <property type="entry name" value="MtN3_slv"/>
    <property type="match status" value="2"/>
</dbReference>
<feature type="transmembrane region" description="Helical" evidence="12">
    <location>
        <begin position="76"/>
        <end position="95"/>
    </location>
</feature>
<dbReference type="FunCoup" id="B4IZ11">
    <property type="interactions" value="201"/>
</dbReference>
<evidence type="ECO:0000256" key="4">
    <source>
        <dbReference type="ARBA" id="ARBA00022448"/>
    </source>
</evidence>
<dbReference type="FunFam" id="1.20.1280.290:FF:000004">
    <property type="entry name" value="Sugar transporter SWEET"/>
    <property type="match status" value="1"/>
</dbReference>
<evidence type="ECO:0000256" key="8">
    <source>
        <dbReference type="ARBA" id="ARBA00022737"/>
    </source>
</evidence>
<dbReference type="PANTHER" id="PTHR10791">
    <property type="entry name" value="RAG1-ACTIVATING PROTEIN 1"/>
    <property type="match status" value="1"/>
</dbReference>
<dbReference type="GO" id="GO:0000139">
    <property type="term" value="C:Golgi membrane"/>
    <property type="evidence" value="ECO:0007669"/>
    <property type="project" value="UniProtKB-SubCell"/>
</dbReference>
<dbReference type="GO" id="GO:0005886">
    <property type="term" value="C:plasma membrane"/>
    <property type="evidence" value="ECO:0007669"/>
    <property type="project" value="UniProtKB-SubCell"/>
</dbReference>
<comment type="subcellular location">
    <subcellularLocation>
        <location evidence="1 12">Cell membrane</location>
        <topology evidence="1 12">Multi-pass membrane protein</topology>
    </subcellularLocation>
    <subcellularLocation>
        <location evidence="2">Golgi apparatus membrane</location>
        <topology evidence="2">Multi-pass membrane protein</topology>
    </subcellularLocation>
</comment>
<keyword evidence="11 12" id="KW-0472">Membrane</keyword>
<dbReference type="AlphaFoldDB" id="B4IZ11"/>
<dbReference type="InterPro" id="IPR004316">
    <property type="entry name" value="SWEET_rpt"/>
</dbReference>
<comment type="function">
    <text evidence="12">Mediates sugar transport across membranes.</text>
</comment>
<keyword evidence="7 12" id="KW-0812">Transmembrane</keyword>
<evidence type="ECO:0000256" key="6">
    <source>
        <dbReference type="ARBA" id="ARBA00022597"/>
    </source>
</evidence>
<accession>B4IZ11</accession>
<comment type="similarity">
    <text evidence="3 12">Belongs to the SWEET sugar transporter family.</text>
</comment>
<keyword evidence="4 12" id="KW-0813">Transport</keyword>
<keyword evidence="9 12" id="KW-1133">Transmembrane helix</keyword>
<keyword evidence="6 12" id="KW-0762">Sugar transport</keyword>
<keyword evidence="5" id="KW-1003">Cell membrane</keyword>
<evidence type="ECO:0000313" key="14">
    <source>
        <dbReference type="Proteomes" id="UP000001070"/>
    </source>
</evidence>
<keyword evidence="10" id="KW-0333">Golgi apparatus</keyword>
<evidence type="ECO:0000256" key="7">
    <source>
        <dbReference type="ARBA" id="ARBA00022692"/>
    </source>
</evidence>
<name>B4IZ11_DROGR</name>
<dbReference type="InParanoid" id="B4IZ11"/>
<evidence type="ECO:0000256" key="10">
    <source>
        <dbReference type="ARBA" id="ARBA00023034"/>
    </source>
</evidence>
<dbReference type="InterPro" id="IPR047664">
    <property type="entry name" value="SWEET"/>
</dbReference>